<keyword evidence="1" id="KW-0479">Metal-binding</keyword>
<dbReference type="InterPro" id="IPR017907">
    <property type="entry name" value="Znf_RING_CS"/>
</dbReference>
<dbReference type="PROSITE" id="PS00518">
    <property type="entry name" value="ZF_RING_1"/>
    <property type="match status" value="1"/>
</dbReference>
<keyword evidence="3" id="KW-0862">Zinc</keyword>
<dbReference type="InterPro" id="IPR013083">
    <property type="entry name" value="Znf_RING/FYVE/PHD"/>
</dbReference>
<feature type="domain" description="RING-type" evidence="4">
    <location>
        <begin position="144"/>
        <end position="190"/>
    </location>
</feature>
<evidence type="ECO:0000259" key="4">
    <source>
        <dbReference type="PROSITE" id="PS50089"/>
    </source>
</evidence>
<evidence type="ECO:0000313" key="5">
    <source>
        <dbReference type="EMBL" id="QHT80374.1"/>
    </source>
</evidence>
<organism evidence="5">
    <name type="scientific">viral metagenome</name>
    <dbReference type="NCBI Taxonomy" id="1070528"/>
    <lineage>
        <taxon>unclassified sequences</taxon>
        <taxon>metagenomes</taxon>
        <taxon>organismal metagenomes</taxon>
    </lineage>
</organism>
<keyword evidence="2" id="KW-0863">Zinc-finger</keyword>
<evidence type="ECO:0000256" key="3">
    <source>
        <dbReference type="ARBA" id="ARBA00022833"/>
    </source>
</evidence>
<proteinExistence type="predicted"/>
<dbReference type="InterPro" id="IPR001841">
    <property type="entry name" value="Znf_RING"/>
</dbReference>
<dbReference type="AlphaFoldDB" id="A0A6C0HIU5"/>
<dbReference type="EMBL" id="MN739968">
    <property type="protein sequence ID" value="QHT80374.1"/>
    <property type="molecule type" value="Genomic_DNA"/>
</dbReference>
<name>A0A6C0HIU5_9ZZZZ</name>
<accession>A0A6C0HIU5</accession>
<evidence type="ECO:0000256" key="2">
    <source>
        <dbReference type="ARBA" id="ARBA00022771"/>
    </source>
</evidence>
<evidence type="ECO:0000256" key="1">
    <source>
        <dbReference type="ARBA" id="ARBA00022723"/>
    </source>
</evidence>
<protein>
    <recommendedName>
        <fullName evidence="4">RING-type domain-containing protein</fullName>
    </recommendedName>
</protein>
<dbReference type="PROSITE" id="PS50089">
    <property type="entry name" value="ZF_RING_2"/>
    <property type="match status" value="1"/>
</dbReference>
<reference evidence="5" key="1">
    <citation type="journal article" date="2020" name="Nature">
        <title>Giant virus diversity and host interactions through global metagenomics.</title>
        <authorList>
            <person name="Schulz F."/>
            <person name="Roux S."/>
            <person name="Paez-Espino D."/>
            <person name="Jungbluth S."/>
            <person name="Walsh D.A."/>
            <person name="Denef V.J."/>
            <person name="McMahon K.D."/>
            <person name="Konstantinidis K.T."/>
            <person name="Eloe-Fadrosh E.A."/>
            <person name="Kyrpides N.C."/>
            <person name="Woyke T."/>
        </authorList>
    </citation>
    <scope>NUCLEOTIDE SEQUENCE</scope>
    <source>
        <strain evidence="5">GVMAG-M-3300023184-120</strain>
    </source>
</reference>
<dbReference type="GO" id="GO:0008270">
    <property type="term" value="F:zinc ion binding"/>
    <property type="evidence" value="ECO:0007669"/>
    <property type="project" value="UniProtKB-KW"/>
</dbReference>
<sequence>MEYQNNASFFDMVIRANENWPMEVDELQEEEDERFQDVQRQVGYEDMDGNLRDGNGNLTFIRRIFYGDDEYLSFDEVRPYEDEYINFLNDQHPDNTIISYETFLELHGLPLSIRKPEEEENMLERIILYTVNPVCAKPVGMFECPICLDEACLTQKVVPSCKHEYCKTCMMKHLESFQSRQLVPCCALCRAPYLLLEIFEPTVFKEVTHCVRREVV</sequence>
<dbReference type="Gene3D" id="3.30.40.10">
    <property type="entry name" value="Zinc/RING finger domain, C3HC4 (zinc finger)"/>
    <property type="match status" value="1"/>
</dbReference>
<dbReference type="SUPFAM" id="SSF57850">
    <property type="entry name" value="RING/U-box"/>
    <property type="match status" value="1"/>
</dbReference>